<dbReference type="AlphaFoldDB" id="A0A076NK24"/>
<keyword evidence="4" id="KW-1185">Reference proteome</keyword>
<dbReference type="KEGG" id="cii:CIMIT_07500"/>
<dbReference type="InterPro" id="IPR018713">
    <property type="entry name" value="MPAB/Lcp_cat_dom"/>
</dbReference>
<evidence type="ECO:0000313" key="3">
    <source>
        <dbReference type="EMBL" id="AIJ33768.1"/>
    </source>
</evidence>
<evidence type="ECO:0000259" key="2">
    <source>
        <dbReference type="Pfam" id="PF09995"/>
    </source>
</evidence>
<feature type="region of interest" description="Disordered" evidence="1">
    <location>
        <begin position="1"/>
        <end position="20"/>
    </location>
</feature>
<dbReference type="OrthoDB" id="3456672at2"/>
<dbReference type="PANTHER" id="PTHR36151:SF3">
    <property type="entry name" value="ER-BOUND OXYGENASE MPAB_MPAB'_RUBBER OXYGENASE CATALYTIC DOMAIN-CONTAINING PROTEIN"/>
    <property type="match status" value="1"/>
</dbReference>
<dbReference type="HOGENOM" id="CLU_059206_2_1_11"/>
<dbReference type="eggNOG" id="COG3662">
    <property type="taxonomic scope" value="Bacteria"/>
</dbReference>
<accession>A0A076NK24</accession>
<dbReference type="Proteomes" id="UP000028780">
    <property type="component" value="Chromosome"/>
</dbReference>
<dbReference type="PANTHER" id="PTHR36151">
    <property type="entry name" value="BLR2777 PROTEIN"/>
    <property type="match status" value="1"/>
</dbReference>
<feature type="domain" description="ER-bound oxygenase mpaB/mpaB'/Rubber oxygenase catalytic" evidence="2">
    <location>
        <begin position="42"/>
        <end position="273"/>
    </location>
</feature>
<proteinExistence type="predicted"/>
<sequence length="305" mass="34358">MMTTVHPPKNETNDTAAAADPVTDIAAPAAGLPELGPDSILWNRFGDWRSAFVALSAGVLQIAQRDISRSLVQQSNVFDNEVARLVRSAFPIIRAVYEGPEVGAMIRDFHKDIKGTHPDGSRYHSLNPEVYYWAHATFVSMPYLLAGNFMPDMTRTEKEQLFQECRTWYSFYGVAEPDDAPKTYDEYVEYMDAMIDKLGPSETIDRSRIINGLTLDTPDPSVPKWAWKPIAPYVSKLLLWVAIGMIPDKLRDKLGWEWTKSDARRLKALSTGTRLVFSVLPRKARMVPIASRAFEKAEAEGGFHY</sequence>
<evidence type="ECO:0000313" key="4">
    <source>
        <dbReference type="Proteomes" id="UP000028780"/>
    </source>
</evidence>
<organism evidence="3 4">
    <name type="scientific">Corynebacterium imitans</name>
    <dbReference type="NCBI Taxonomy" id="156978"/>
    <lineage>
        <taxon>Bacteria</taxon>
        <taxon>Bacillati</taxon>
        <taxon>Actinomycetota</taxon>
        <taxon>Actinomycetes</taxon>
        <taxon>Mycobacteriales</taxon>
        <taxon>Corynebacteriaceae</taxon>
        <taxon>Corynebacterium</taxon>
    </lineage>
</organism>
<gene>
    <name evidence="3" type="ORF">CIMIT_07500</name>
</gene>
<dbReference type="EMBL" id="CP009211">
    <property type="protein sequence ID" value="AIJ33768.1"/>
    <property type="molecule type" value="Genomic_DNA"/>
</dbReference>
<evidence type="ECO:0000256" key="1">
    <source>
        <dbReference type="SAM" id="MobiDB-lite"/>
    </source>
</evidence>
<dbReference type="GO" id="GO:0016491">
    <property type="term" value="F:oxidoreductase activity"/>
    <property type="evidence" value="ECO:0007669"/>
    <property type="project" value="InterPro"/>
</dbReference>
<name>A0A076NK24_9CORY</name>
<dbReference type="STRING" id="156978.CIMIT_07500"/>
<reference evidence="3 4" key="1">
    <citation type="submission" date="2014-08" db="EMBL/GenBank/DDBJ databases">
        <title>Complete genome sequence of Corynebacterium imitans DSM 44264, isolated from a five-month-old boy with suspected pharyngeal diphtheria.</title>
        <authorList>
            <person name="Mollmann S."/>
            <person name="Albersmeier A."/>
            <person name="Ruckert C."/>
            <person name="Tauch A."/>
        </authorList>
    </citation>
    <scope>NUCLEOTIDE SEQUENCE [LARGE SCALE GENOMIC DNA]</scope>
    <source>
        <strain evidence="3 4">DSM 44264</strain>
    </source>
</reference>
<protein>
    <recommendedName>
        <fullName evidence="2">ER-bound oxygenase mpaB/mpaB'/Rubber oxygenase catalytic domain-containing protein</fullName>
    </recommendedName>
</protein>
<dbReference type="Pfam" id="PF09995">
    <property type="entry name" value="MPAB_Lcp_cat"/>
    <property type="match status" value="1"/>
</dbReference>